<accession>A0A2U2X0R2</accession>
<proteinExistence type="predicted"/>
<dbReference type="AlphaFoldDB" id="A0A2U2X0R2"/>
<reference evidence="1 2" key="1">
    <citation type="submission" date="2018-05" db="EMBL/GenBank/DDBJ databases">
        <title>Brumimicrobium oceani sp. nov., isolated from coastal sediment.</title>
        <authorList>
            <person name="Kou Y."/>
        </authorList>
    </citation>
    <scope>NUCLEOTIDE SEQUENCE [LARGE SCALE GENOMIC DNA]</scope>
    <source>
        <strain evidence="1 2">C305</strain>
    </source>
</reference>
<evidence type="ECO:0000313" key="1">
    <source>
        <dbReference type="EMBL" id="PWH81371.1"/>
    </source>
</evidence>
<keyword evidence="2" id="KW-1185">Reference proteome</keyword>
<evidence type="ECO:0008006" key="3">
    <source>
        <dbReference type="Google" id="ProtNLM"/>
    </source>
</evidence>
<gene>
    <name evidence="1" type="ORF">DIT68_15195</name>
</gene>
<protein>
    <recommendedName>
        <fullName evidence="3">Lipoprotein</fullName>
    </recommendedName>
</protein>
<dbReference type="EMBL" id="QFRJ01000018">
    <property type="protein sequence ID" value="PWH81371.1"/>
    <property type="molecule type" value="Genomic_DNA"/>
</dbReference>
<dbReference type="RefSeq" id="WP_109360677.1">
    <property type="nucleotide sequence ID" value="NZ_QFRJ01000018.1"/>
</dbReference>
<organism evidence="1 2">
    <name type="scientific">Brumimicrobium oceani</name>
    <dbReference type="NCBI Taxonomy" id="2100725"/>
    <lineage>
        <taxon>Bacteria</taxon>
        <taxon>Pseudomonadati</taxon>
        <taxon>Bacteroidota</taxon>
        <taxon>Flavobacteriia</taxon>
        <taxon>Flavobacteriales</taxon>
        <taxon>Crocinitomicaceae</taxon>
        <taxon>Brumimicrobium</taxon>
    </lineage>
</organism>
<reference evidence="1 2" key="2">
    <citation type="submission" date="2018-05" db="EMBL/GenBank/DDBJ databases">
        <authorList>
            <person name="Lanie J.A."/>
            <person name="Ng W.-L."/>
            <person name="Kazmierczak K.M."/>
            <person name="Andrzejewski T.M."/>
            <person name="Davidsen T.M."/>
            <person name="Wayne K.J."/>
            <person name="Tettelin H."/>
            <person name="Glass J.I."/>
            <person name="Rusch D."/>
            <person name="Podicherti R."/>
            <person name="Tsui H.-C.T."/>
            <person name="Winkler M.E."/>
        </authorList>
    </citation>
    <scope>NUCLEOTIDE SEQUENCE [LARGE SCALE GENOMIC DNA]</scope>
    <source>
        <strain evidence="1 2">C305</strain>
    </source>
</reference>
<dbReference type="PROSITE" id="PS51257">
    <property type="entry name" value="PROKAR_LIPOPROTEIN"/>
    <property type="match status" value="1"/>
</dbReference>
<dbReference type="Proteomes" id="UP000245370">
    <property type="component" value="Unassembled WGS sequence"/>
</dbReference>
<evidence type="ECO:0000313" key="2">
    <source>
        <dbReference type="Proteomes" id="UP000245370"/>
    </source>
</evidence>
<dbReference type="OrthoDB" id="676461at2"/>
<sequence>MKKVLFIGMLFGGLALTSCKKDYTCECTTTTNMEGIADTSFSETINDKKDEAKEKCESMSTSVTSGDFYTKTDCIIL</sequence>
<name>A0A2U2X0R2_9FLAO</name>
<comment type="caution">
    <text evidence="1">The sequence shown here is derived from an EMBL/GenBank/DDBJ whole genome shotgun (WGS) entry which is preliminary data.</text>
</comment>